<feature type="transmembrane region" description="Helical" evidence="7">
    <location>
        <begin position="205"/>
        <end position="222"/>
    </location>
</feature>
<dbReference type="Proteomes" id="UP000327011">
    <property type="component" value="Unassembled WGS sequence"/>
</dbReference>
<sequence>MTAAAGVTPTRLMSAGLVAGPVLSMIDSSVVNLAVPDLVRELGRPLEVVQWTVSGYLLALAIGLAATSYLARRFGLVPTYAGSLALFTVSSAACALSADAGMLICFRVVQGLAGAPLVPLAIGLLIGQGGATEGADGRVPLTAGLAFFAAPALGVSLGGLLIGAYGWRSVFLVNLPVGLLALPGALAARRAGLGTRGDRAVRPDLPGLVLLAAGLGLTTYGVERAAAHGWATPSWPAGLALLAAYVLWARRRPQAALTLDLARDPVRALTLALCAVSSIVLFAVLFLAPLYLQTIQHHTGLVTGLALLPQGLAMGVSAAAGTRVAERFSVRFVVVAGMVFLAATTGLMALLSAATPVWLTTLLLCGRGLAIGFTSQPLVVSLLGGLPPERVPDANTLFSVVQRLAGSFGIALLVTFLTTHGAAAGSALTGFRETMLVLAATALLGALGAALLRRPAERAPLVRGPVSAPGGDSGGR</sequence>
<evidence type="ECO:0000256" key="1">
    <source>
        <dbReference type="ARBA" id="ARBA00004651"/>
    </source>
</evidence>
<feature type="transmembrane region" description="Helical" evidence="7">
    <location>
        <begin position="12"/>
        <end position="31"/>
    </location>
</feature>
<dbReference type="SUPFAM" id="SSF103473">
    <property type="entry name" value="MFS general substrate transporter"/>
    <property type="match status" value="1"/>
</dbReference>
<dbReference type="Gene3D" id="1.20.1720.10">
    <property type="entry name" value="Multidrug resistance protein D"/>
    <property type="match status" value="1"/>
</dbReference>
<evidence type="ECO:0000256" key="6">
    <source>
        <dbReference type="ARBA" id="ARBA00023136"/>
    </source>
</evidence>
<evidence type="ECO:0000259" key="8">
    <source>
        <dbReference type="PROSITE" id="PS50850"/>
    </source>
</evidence>
<dbReference type="NCBIfam" id="TIGR00711">
    <property type="entry name" value="efflux_EmrB"/>
    <property type="match status" value="1"/>
</dbReference>
<comment type="subcellular location">
    <subcellularLocation>
        <location evidence="1">Cell membrane</location>
        <topology evidence="1">Multi-pass membrane protein</topology>
    </subcellularLocation>
</comment>
<keyword evidence="3" id="KW-1003">Cell membrane</keyword>
<dbReference type="Pfam" id="PF07690">
    <property type="entry name" value="MFS_1"/>
    <property type="match status" value="1"/>
</dbReference>
<dbReference type="PROSITE" id="PS50850">
    <property type="entry name" value="MFS"/>
    <property type="match status" value="1"/>
</dbReference>
<evidence type="ECO:0000256" key="7">
    <source>
        <dbReference type="SAM" id="Phobius"/>
    </source>
</evidence>
<dbReference type="InterPro" id="IPR020846">
    <property type="entry name" value="MFS_dom"/>
</dbReference>
<evidence type="ECO:0000313" key="9">
    <source>
        <dbReference type="EMBL" id="KAA9373710.1"/>
    </source>
</evidence>
<dbReference type="PANTHER" id="PTHR42718">
    <property type="entry name" value="MAJOR FACILITATOR SUPERFAMILY MULTIDRUG TRANSPORTER MFSC"/>
    <property type="match status" value="1"/>
</dbReference>
<dbReference type="RefSeq" id="WP_150939973.1">
    <property type="nucleotide sequence ID" value="NZ_VYTZ01000021.1"/>
</dbReference>
<feature type="transmembrane region" description="Helical" evidence="7">
    <location>
        <begin position="139"/>
        <end position="165"/>
    </location>
</feature>
<dbReference type="GO" id="GO:0022857">
    <property type="term" value="F:transmembrane transporter activity"/>
    <property type="evidence" value="ECO:0007669"/>
    <property type="project" value="InterPro"/>
</dbReference>
<keyword evidence="6 7" id="KW-0472">Membrane</keyword>
<accession>A0A5J5JRL7</accession>
<name>A0A5J5JRL7_9ACTN</name>
<proteinExistence type="predicted"/>
<organism evidence="9 10">
    <name type="scientific">Microbispora cellulosiformans</name>
    <dbReference type="NCBI Taxonomy" id="2614688"/>
    <lineage>
        <taxon>Bacteria</taxon>
        <taxon>Bacillati</taxon>
        <taxon>Actinomycetota</taxon>
        <taxon>Actinomycetes</taxon>
        <taxon>Streptosporangiales</taxon>
        <taxon>Streptosporangiaceae</taxon>
        <taxon>Microbispora</taxon>
    </lineage>
</organism>
<feature type="transmembrane region" description="Helical" evidence="7">
    <location>
        <begin position="171"/>
        <end position="193"/>
    </location>
</feature>
<gene>
    <name evidence="9" type="ORF">F5972_34610</name>
</gene>
<evidence type="ECO:0000256" key="2">
    <source>
        <dbReference type="ARBA" id="ARBA00022448"/>
    </source>
</evidence>
<evidence type="ECO:0000256" key="4">
    <source>
        <dbReference type="ARBA" id="ARBA00022692"/>
    </source>
</evidence>
<keyword evidence="2" id="KW-0813">Transport</keyword>
<feature type="transmembrane region" description="Helical" evidence="7">
    <location>
        <begin position="434"/>
        <end position="452"/>
    </location>
</feature>
<evidence type="ECO:0000256" key="5">
    <source>
        <dbReference type="ARBA" id="ARBA00022989"/>
    </source>
</evidence>
<feature type="transmembrane region" description="Helical" evidence="7">
    <location>
        <begin position="108"/>
        <end position="127"/>
    </location>
</feature>
<feature type="domain" description="Major facilitator superfamily (MFS) profile" evidence="8">
    <location>
        <begin position="13"/>
        <end position="457"/>
    </location>
</feature>
<keyword evidence="4 7" id="KW-0812">Transmembrane</keyword>
<dbReference type="EMBL" id="VYTZ01000021">
    <property type="protein sequence ID" value="KAA9373710.1"/>
    <property type="molecule type" value="Genomic_DNA"/>
</dbReference>
<reference evidence="9 10" key="1">
    <citation type="submission" date="2019-09" db="EMBL/GenBank/DDBJ databases">
        <title>Screening of Novel Bioactive Compounds from Soil-Associated.</title>
        <authorList>
            <person name="Gong X."/>
        </authorList>
    </citation>
    <scope>NUCLEOTIDE SEQUENCE [LARGE SCALE GENOMIC DNA]</scope>
    <source>
        <strain evidence="9 10">Gxj-6</strain>
    </source>
</reference>
<dbReference type="GO" id="GO:0005886">
    <property type="term" value="C:plasma membrane"/>
    <property type="evidence" value="ECO:0007669"/>
    <property type="project" value="UniProtKB-SubCell"/>
</dbReference>
<feature type="transmembrane region" description="Helical" evidence="7">
    <location>
        <begin position="83"/>
        <end position="102"/>
    </location>
</feature>
<feature type="transmembrane region" description="Helical" evidence="7">
    <location>
        <begin position="269"/>
        <end position="292"/>
    </location>
</feature>
<feature type="transmembrane region" description="Helical" evidence="7">
    <location>
        <begin position="404"/>
        <end position="428"/>
    </location>
</feature>
<keyword evidence="5 7" id="KW-1133">Transmembrane helix</keyword>
<evidence type="ECO:0000256" key="3">
    <source>
        <dbReference type="ARBA" id="ARBA00022475"/>
    </source>
</evidence>
<dbReference type="InterPro" id="IPR036259">
    <property type="entry name" value="MFS_trans_sf"/>
</dbReference>
<feature type="transmembrane region" description="Helical" evidence="7">
    <location>
        <begin position="332"/>
        <end position="351"/>
    </location>
</feature>
<comment type="caution">
    <text evidence="9">The sequence shown here is derived from an EMBL/GenBank/DDBJ whole genome shotgun (WGS) entry which is preliminary data.</text>
</comment>
<evidence type="ECO:0000313" key="10">
    <source>
        <dbReference type="Proteomes" id="UP000327011"/>
    </source>
</evidence>
<dbReference type="PANTHER" id="PTHR42718:SF46">
    <property type="entry name" value="BLR6921 PROTEIN"/>
    <property type="match status" value="1"/>
</dbReference>
<keyword evidence="10" id="KW-1185">Reference proteome</keyword>
<dbReference type="AlphaFoldDB" id="A0A5J5JRL7"/>
<feature type="transmembrane region" description="Helical" evidence="7">
    <location>
        <begin position="298"/>
        <end position="320"/>
    </location>
</feature>
<protein>
    <submittedName>
        <fullName evidence="9">Multidrug efflux MFS transporter</fullName>
    </submittedName>
</protein>
<feature type="transmembrane region" description="Helical" evidence="7">
    <location>
        <begin position="228"/>
        <end position="248"/>
    </location>
</feature>
<dbReference type="InterPro" id="IPR011701">
    <property type="entry name" value="MFS"/>
</dbReference>
<dbReference type="Gene3D" id="1.20.1250.20">
    <property type="entry name" value="MFS general substrate transporter like domains"/>
    <property type="match status" value="1"/>
</dbReference>
<feature type="transmembrane region" description="Helical" evidence="7">
    <location>
        <begin position="51"/>
        <end position="71"/>
    </location>
</feature>
<dbReference type="InterPro" id="IPR004638">
    <property type="entry name" value="EmrB-like"/>
</dbReference>